<gene>
    <name evidence="2" type="ORF">ACHAWO_005434</name>
</gene>
<dbReference type="Proteomes" id="UP001530400">
    <property type="component" value="Unassembled WGS sequence"/>
</dbReference>
<comment type="caution">
    <text evidence="2">The sequence shown here is derived from an EMBL/GenBank/DDBJ whole genome shotgun (WGS) entry which is preliminary data.</text>
</comment>
<sequence>MNRFLSKCQKPQLQRAASFIHTCYSGRDIATHQLDAVSICNLSPLYTPTNVVPSSSHCKSFFSTISSSATPTQTADPKSNTDQDNKSNKDDTHSKKKDDSNIFLDNLGKIFLSTIALVLLSLLRSNKSNNAKAALREDIESNALLDPLEISDLRDANSDFFTLEVWEAIVQEFVQNGHVDKVTYGQFMNTVLTVLKRKVGEGATVQFGHLMDRVVVKELERRQQQQQKVEAGNDNVEVPLSFLLTALSLAMNSTIADRVKALYNVMVLSDKGNAIDDTSATEQKVSMQRVEEMVQHLQSTCQLVPDAQIVPTVSNIPYQMYRVGDGAELTKRACEGLGLVGEDGRGGAAAVDLEDWYAILKSRSVCAWGECYVKKADRLATSDR</sequence>
<protein>
    <submittedName>
        <fullName evidence="2">Uncharacterized protein</fullName>
    </submittedName>
</protein>
<dbReference type="EMBL" id="JALLPJ020000231">
    <property type="protein sequence ID" value="KAL3798019.1"/>
    <property type="molecule type" value="Genomic_DNA"/>
</dbReference>
<evidence type="ECO:0000256" key="1">
    <source>
        <dbReference type="SAM" id="MobiDB-lite"/>
    </source>
</evidence>
<accession>A0ABD3QD68</accession>
<organism evidence="2 3">
    <name type="scientific">Cyclotella atomus</name>
    <dbReference type="NCBI Taxonomy" id="382360"/>
    <lineage>
        <taxon>Eukaryota</taxon>
        <taxon>Sar</taxon>
        <taxon>Stramenopiles</taxon>
        <taxon>Ochrophyta</taxon>
        <taxon>Bacillariophyta</taxon>
        <taxon>Coscinodiscophyceae</taxon>
        <taxon>Thalassiosirophycidae</taxon>
        <taxon>Stephanodiscales</taxon>
        <taxon>Stephanodiscaceae</taxon>
        <taxon>Cyclotella</taxon>
    </lineage>
</organism>
<keyword evidence="3" id="KW-1185">Reference proteome</keyword>
<reference evidence="2 3" key="1">
    <citation type="submission" date="2024-10" db="EMBL/GenBank/DDBJ databases">
        <title>Updated reference genomes for cyclostephanoid diatoms.</title>
        <authorList>
            <person name="Roberts W.R."/>
            <person name="Alverson A.J."/>
        </authorList>
    </citation>
    <scope>NUCLEOTIDE SEQUENCE [LARGE SCALE GENOMIC DNA]</scope>
    <source>
        <strain evidence="2 3">AJA010-31</strain>
    </source>
</reference>
<proteinExistence type="predicted"/>
<dbReference type="AlphaFoldDB" id="A0ABD3QD68"/>
<name>A0ABD3QD68_9STRA</name>
<evidence type="ECO:0000313" key="3">
    <source>
        <dbReference type="Proteomes" id="UP001530400"/>
    </source>
</evidence>
<feature type="compositionally biased region" description="Polar residues" evidence="1">
    <location>
        <begin position="67"/>
        <end position="78"/>
    </location>
</feature>
<feature type="compositionally biased region" description="Basic and acidic residues" evidence="1">
    <location>
        <begin position="79"/>
        <end position="97"/>
    </location>
</feature>
<evidence type="ECO:0000313" key="2">
    <source>
        <dbReference type="EMBL" id="KAL3798019.1"/>
    </source>
</evidence>
<feature type="region of interest" description="Disordered" evidence="1">
    <location>
        <begin position="67"/>
        <end position="97"/>
    </location>
</feature>